<dbReference type="Proteomes" id="UP001057809">
    <property type="component" value="Segment"/>
</dbReference>
<dbReference type="KEGG" id="vg:80397704"/>
<accession>A0A976XNA4</accession>
<dbReference type="RefSeq" id="YP_010773426.1">
    <property type="nucleotide sequence ID" value="NC_074663.1"/>
</dbReference>
<dbReference type="Pfam" id="PF26207">
    <property type="entry name" value="Phage_phiTE_015"/>
    <property type="match status" value="1"/>
</dbReference>
<dbReference type="EMBL" id="ON778007">
    <property type="protein sequence ID" value="UVD41433.1"/>
    <property type="molecule type" value="Genomic_DNA"/>
</dbReference>
<reference evidence="1" key="1">
    <citation type="submission" date="2022-06" db="EMBL/GenBank/DDBJ databases">
        <authorList>
            <person name="Xuan G."/>
            <person name="Wang J."/>
            <person name="Kong J."/>
        </authorList>
    </citation>
    <scope>NUCLEOTIDE SEQUENCE</scope>
</reference>
<sequence>MSMEMNKALDLLREIRPSIPKEVLELWCKDRDAFLASHPAVEQAGGDERAKFEYWASDEGIYPKAVERSGNCYKLAQTQSYWMAWQARAALAQPSPKCSTCGGTGMVDDGEIDCYSDGTPFENGPVKCVKDCPACKAQPSPAQAEQPTADDYEEVLADHRRLVREMDVLLNGEAYAAKQAMLCDLVSQVEAEVRKSGQPLLVSAERYRWLRNDDNWGADDSEGQGTSKWANLGELSGTDFDAYLDQLRGYNPVMDIDPEHSKAIAKRGRDAIVAQAEGAPVIGCLCGMPMTEGRHSPGGCTSLEEFAPHLSAQAQAKQAEQPEVVARVDGTDEDWFIQPEDETELHNEGLLFAGCELGRMIDFDRIVGALRAENAKLSEALDECDGDRWKLRSERDAANARLHEVATACATAEQERDATLARVAELEQKSAGSWTVDTSCGRPILMYEGCSVIEDQTAYEVIRMIKWIGELERQEPVATIARVPGEDWNGLHFYRDLQGMQPGTKLYAAPVAQAQHSVPEGWMLMPVEPLLNMMSDKDHDTRITAERQLLSILAAAPGKEVGHE</sequence>
<evidence type="ECO:0000313" key="1">
    <source>
        <dbReference type="EMBL" id="UVD41433.1"/>
    </source>
</evidence>
<dbReference type="InterPro" id="IPR058601">
    <property type="entry name" value="Phage_phiTE_015-like"/>
</dbReference>
<name>A0A976XNA4_9CAUD</name>
<evidence type="ECO:0000313" key="2">
    <source>
        <dbReference type="Proteomes" id="UP001057809"/>
    </source>
</evidence>
<protein>
    <submittedName>
        <fullName evidence="1">Uncharacterized protein</fullName>
    </submittedName>
</protein>
<dbReference type="GeneID" id="80397704"/>
<keyword evidence="2" id="KW-1185">Reference proteome</keyword>
<organism evidence="1 2">
    <name type="scientific">Pseudomonas phage vB_Pae_LC3I3</name>
    <dbReference type="NCBI Taxonomy" id="2961988"/>
    <lineage>
        <taxon>Viruses</taxon>
        <taxon>Duplodnaviria</taxon>
        <taxon>Heunggongvirae</taxon>
        <taxon>Uroviricota</taxon>
        <taxon>Caudoviricetes</taxon>
        <taxon>Hulijingvirus</taxon>
        <taxon>Hulijingvirus LC313</taxon>
    </lineage>
</organism>
<proteinExistence type="predicted"/>